<comment type="caution">
    <text evidence="8">The sequence shown here is derived from an EMBL/GenBank/DDBJ whole genome shotgun (WGS) entry which is preliminary data.</text>
</comment>
<evidence type="ECO:0000256" key="2">
    <source>
        <dbReference type="ARBA" id="ARBA00022737"/>
    </source>
</evidence>
<dbReference type="Proteomes" id="UP001642540">
    <property type="component" value="Unassembled WGS sequence"/>
</dbReference>
<feature type="domain" description="C2H2-type" evidence="7">
    <location>
        <begin position="621"/>
        <end position="644"/>
    </location>
</feature>
<proteinExistence type="predicted"/>
<evidence type="ECO:0000256" key="6">
    <source>
        <dbReference type="SAM" id="MobiDB-lite"/>
    </source>
</evidence>
<dbReference type="PROSITE" id="PS00028">
    <property type="entry name" value="ZINC_FINGER_C2H2_1"/>
    <property type="match status" value="4"/>
</dbReference>
<dbReference type="PANTHER" id="PTHR24379">
    <property type="entry name" value="KRAB AND ZINC FINGER DOMAIN-CONTAINING"/>
    <property type="match status" value="1"/>
</dbReference>
<evidence type="ECO:0000313" key="8">
    <source>
        <dbReference type="EMBL" id="CAL8148601.1"/>
    </source>
</evidence>
<keyword evidence="1" id="KW-0479">Metal-binding</keyword>
<dbReference type="SUPFAM" id="SSF57667">
    <property type="entry name" value="beta-beta-alpha zinc fingers"/>
    <property type="match status" value="1"/>
</dbReference>
<gene>
    <name evidence="8" type="ORF">ODALV1_LOCUS31472</name>
</gene>
<evidence type="ECO:0000259" key="7">
    <source>
        <dbReference type="PROSITE" id="PS50157"/>
    </source>
</evidence>
<reference evidence="8 9" key="1">
    <citation type="submission" date="2024-08" db="EMBL/GenBank/DDBJ databases">
        <authorList>
            <person name="Cucini C."/>
            <person name="Frati F."/>
        </authorList>
    </citation>
    <scope>NUCLEOTIDE SEQUENCE [LARGE SCALE GENOMIC DNA]</scope>
</reference>
<dbReference type="PANTHER" id="PTHR24379:SF121">
    <property type="entry name" value="C2H2-TYPE DOMAIN-CONTAINING PROTEIN"/>
    <property type="match status" value="1"/>
</dbReference>
<dbReference type="InterPro" id="IPR013087">
    <property type="entry name" value="Znf_C2H2_type"/>
</dbReference>
<keyword evidence="9" id="KW-1185">Reference proteome</keyword>
<feature type="domain" description="C2H2-type" evidence="7">
    <location>
        <begin position="651"/>
        <end position="676"/>
    </location>
</feature>
<feature type="domain" description="C2H2-type" evidence="7">
    <location>
        <begin position="525"/>
        <end position="553"/>
    </location>
</feature>
<feature type="compositionally biased region" description="Acidic residues" evidence="6">
    <location>
        <begin position="178"/>
        <end position="187"/>
    </location>
</feature>
<dbReference type="SMART" id="SM00355">
    <property type="entry name" value="ZnF_C2H2"/>
    <property type="match status" value="8"/>
</dbReference>
<evidence type="ECO:0000256" key="4">
    <source>
        <dbReference type="ARBA" id="ARBA00022833"/>
    </source>
</evidence>
<accession>A0ABP1S9S2</accession>
<keyword evidence="4" id="KW-0862">Zinc</keyword>
<dbReference type="EMBL" id="CAXLJM020000173">
    <property type="protein sequence ID" value="CAL8148601.1"/>
    <property type="molecule type" value="Genomic_DNA"/>
</dbReference>
<evidence type="ECO:0000256" key="1">
    <source>
        <dbReference type="ARBA" id="ARBA00022723"/>
    </source>
</evidence>
<keyword evidence="2" id="KW-0677">Repeat</keyword>
<dbReference type="InterPro" id="IPR036236">
    <property type="entry name" value="Znf_C2H2_sf"/>
</dbReference>
<feature type="domain" description="C2H2-type" evidence="7">
    <location>
        <begin position="593"/>
        <end position="620"/>
    </location>
</feature>
<organism evidence="8 9">
    <name type="scientific">Orchesella dallaii</name>
    <dbReference type="NCBI Taxonomy" id="48710"/>
    <lineage>
        <taxon>Eukaryota</taxon>
        <taxon>Metazoa</taxon>
        <taxon>Ecdysozoa</taxon>
        <taxon>Arthropoda</taxon>
        <taxon>Hexapoda</taxon>
        <taxon>Collembola</taxon>
        <taxon>Entomobryomorpha</taxon>
        <taxon>Entomobryoidea</taxon>
        <taxon>Orchesellidae</taxon>
        <taxon>Orchesellinae</taxon>
        <taxon>Orchesella</taxon>
    </lineage>
</organism>
<evidence type="ECO:0000256" key="3">
    <source>
        <dbReference type="ARBA" id="ARBA00022771"/>
    </source>
</evidence>
<dbReference type="Gene3D" id="3.30.160.60">
    <property type="entry name" value="Classic Zinc Finger"/>
    <property type="match status" value="3"/>
</dbReference>
<evidence type="ECO:0000256" key="5">
    <source>
        <dbReference type="PROSITE-ProRule" id="PRU00042"/>
    </source>
</evidence>
<evidence type="ECO:0000313" key="9">
    <source>
        <dbReference type="Proteomes" id="UP001642540"/>
    </source>
</evidence>
<keyword evidence="3 5" id="KW-0863">Zinc-finger</keyword>
<protein>
    <recommendedName>
        <fullName evidence="7">C2H2-type domain-containing protein</fullName>
    </recommendedName>
</protein>
<feature type="region of interest" description="Disordered" evidence="6">
    <location>
        <begin position="171"/>
        <end position="191"/>
    </location>
</feature>
<sequence length="700" mass="80177">MDMEVTPGFSEEEEEEEEEKKIEIKVVSSCLICASPAVISDSDGNIVKREPLIWSEEQLLMYLCEGLGLKDKWERKSYSKLQLEPFPFCSLCEMLITSLAEVYSKLEELKIVVRGKLEEAEQIYSSQKLYKNHEPAYFKFRNDVFRVGGTRRKVGTERKYIKNNNEYEMSPCSSSAVEQEEEEEEDAKESTTILTAKRKNTVPANELKNNLKSNERVGSSVKKKAKRKYLKEKSGAESKLKKEEIIKKERKPGFARVKAISKTIVRRCSDTVPIKVEKGMEKINLKRSTFRASNIGFMERDPSTGNISYSTGFGNRFKSTRTNLIFKQIELKDGDGKLGYECTSCSQHFPLLLGSMKQQRLFRHHFLTSHSDRYKCRLCPSDTDTDNNHRYKNREQLFQHLTAIHSISTMADYHIAIGKRVAVIGVPLPKNCPVCEMPLEHCGNSKSEYKFHLQSHMSEEERRDSLLEEHSRRYKELPTATLEQLSSGKVNQCQTCGHFITNGGQGLRRHEMDSHQDHPPPSLTYLCPICGVSFSSNYILEQHTIKKHPDGKSEGPFKCKFPTCNAEGMWDEPSLKGHIEENHGESEESSNNVLCMICGRVLSSSWSLKQHGLIHSGEKPHKCQFCNKSFPLKSTLKLHLFTKHLVGAGTWKCEQEGCNRVFANQKYFRIHMRSEHGQYVKMSKKRKKEAVAEQSTMTTT</sequence>
<dbReference type="PROSITE" id="PS50157">
    <property type="entry name" value="ZINC_FINGER_C2H2_2"/>
    <property type="match status" value="4"/>
</dbReference>
<name>A0ABP1S9S2_9HEXA</name>